<keyword evidence="5" id="KW-0378">Hydrolase</keyword>
<evidence type="ECO:0000256" key="2">
    <source>
        <dbReference type="ARBA" id="ARBA00008779"/>
    </source>
</evidence>
<dbReference type="KEGG" id="est:DN752_23540"/>
<evidence type="ECO:0000313" key="9">
    <source>
        <dbReference type="Proteomes" id="UP000248688"/>
    </source>
</evidence>
<name>A0A2Z4IP39_9BACT</name>
<organism evidence="8 9">
    <name type="scientific">Echinicola strongylocentroti</name>
    <dbReference type="NCBI Taxonomy" id="1795355"/>
    <lineage>
        <taxon>Bacteria</taxon>
        <taxon>Pseudomonadati</taxon>
        <taxon>Bacteroidota</taxon>
        <taxon>Cytophagia</taxon>
        <taxon>Cytophagales</taxon>
        <taxon>Cyclobacteriaceae</taxon>
        <taxon>Echinicola</taxon>
    </lineage>
</organism>
<accession>A0A2Z4IP39</accession>
<dbReference type="AlphaFoldDB" id="A0A2Z4IP39"/>
<comment type="cofactor">
    <cofactor evidence="1">
        <name>Ca(2+)</name>
        <dbReference type="ChEBI" id="CHEBI:29108"/>
    </cofactor>
</comment>
<dbReference type="InterPro" id="IPR000917">
    <property type="entry name" value="Sulfatase_N"/>
</dbReference>
<dbReference type="CDD" id="cd16144">
    <property type="entry name" value="ARS_like"/>
    <property type="match status" value="1"/>
</dbReference>
<sequence length="503" mass="57102">MLKVSFLRLGVVFAFLCLGCAKSKPVKKPNIIFILVDDLGYGDVGFNGSKYYETPNIDRLAGEGLIFDQSYMYPTCSPSRTAIFTGKQSFRTGVYTVPVLEKGTAQENIFSRWTVGKEHEIYAEVLAQQGYKSIHLGKWHIVGPYPEAELRMDWPIQHKLTQPDPGDFSWLEAHRKPFVQQFYPTGRGFLKNVGGTFRGDPALEKGGYHSYTGGYRAPFSNPFIAPKPDDEWLTDRLTDDAVAFMKENRSAPFFVNLHYYTVHRPIKSRNEKLFKYYMDKNGDPVTGQGMGKRKETMAAYATMISSLDENVGRLVDFLDEHGLRENTLIVFSSDNGYNGGQSSNHHLRGAKGEIYEGGIKVPTFFNWPGEVRPARTDRLLHAVDYFPTFLDLAGVPLNEKIDGKSVKPLFRSDTYESSEEALYWHLASQYKHGTCSAIRKGDYKLIQFLKDGEVELYDLANDPLETENVADQMHGKRQELVDELVEWRKSNKVPLPPNSTLEY</sequence>
<keyword evidence="3" id="KW-0479">Metal-binding</keyword>
<dbReference type="InterPro" id="IPR050738">
    <property type="entry name" value="Sulfatase"/>
</dbReference>
<dbReference type="SUPFAM" id="SSF53649">
    <property type="entry name" value="Alkaline phosphatase-like"/>
    <property type="match status" value="1"/>
</dbReference>
<keyword evidence="6" id="KW-0106">Calcium</keyword>
<dbReference type="Proteomes" id="UP000248688">
    <property type="component" value="Chromosome"/>
</dbReference>
<dbReference type="InterPro" id="IPR024607">
    <property type="entry name" value="Sulfatase_CS"/>
</dbReference>
<dbReference type="GO" id="GO:0046872">
    <property type="term" value="F:metal ion binding"/>
    <property type="evidence" value="ECO:0007669"/>
    <property type="project" value="UniProtKB-KW"/>
</dbReference>
<keyword evidence="9" id="KW-1185">Reference proteome</keyword>
<dbReference type="PANTHER" id="PTHR42693">
    <property type="entry name" value="ARYLSULFATASE FAMILY MEMBER"/>
    <property type="match status" value="1"/>
</dbReference>
<dbReference type="RefSeq" id="WP_112786244.1">
    <property type="nucleotide sequence ID" value="NZ_CP030041.1"/>
</dbReference>
<dbReference type="OrthoDB" id="975025at2"/>
<evidence type="ECO:0000256" key="5">
    <source>
        <dbReference type="ARBA" id="ARBA00022801"/>
    </source>
</evidence>
<dbReference type="EMBL" id="CP030041">
    <property type="protein sequence ID" value="AWW32872.1"/>
    <property type="molecule type" value="Genomic_DNA"/>
</dbReference>
<evidence type="ECO:0000313" key="8">
    <source>
        <dbReference type="EMBL" id="AWW32872.1"/>
    </source>
</evidence>
<evidence type="ECO:0000256" key="1">
    <source>
        <dbReference type="ARBA" id="ARBA00001913"/>
    </source>
</evidence>
<protein>
    <submittedName>
        <fullName evidence="8">Sulfatase</fullName>
    </submittedName>
</protein>
<proteinExistence type="inferred from homology"/>
<evidence type="ECO:0000259" key="7">
    <source>
        <dbReference type="Pfam" id="PF00884"/>
    </source>
</evidence>
<comment type="similarity">
    <text evidence="2">Belongs to the sulfatase family.</text>
</comment>
<feature type="domain" description="Sulfatase N-terminal" evidence="7">
    <location>
        <begin position="29"/>
        <end position="395"/>
    </location>
</feature>
<dbReference type="InterPro" id="IPR017850">
    <property type="entry name" value="Alkaline_phosphatase_core_sf"/>
</dbReference>
<dbReference type="Pfam" id="PF00884">
    <property type="entry name" value="Sulfatase"/>
    <property type="match status" value="1"/>
</dbReference>
<dbReference type="Gene3D" id="3.30.1120.10">
    <property type="match status" value="1"/>
</dbReference>
<dbReference type="PROSITE" id="PS00523">
    <property type="entry name" value="SULFATASE_1"/>
    <property type="match status" value="1"/>
</dbReference>
<dbReference type="GO" id="GO:0004065">
    <property type="term" value="F:arylsulfatase activity"/>
    <property type="evidence" value="ECO:0007669"/>
    <property type="project" value="TreeGrafter"/>
</dbReference>
<dbReference type="Gene3D" id="3.40.720.10">
    <property type="entry name" value="Alkaline Phosphatase, subunit A"/>
    <property type="match status" value="1"/>
</dbReference>
<gene>
    <name evidence="8" type="ORF">DN752_23540</name>
</gene>
<reference evidence="8 9" key="1">
    <citation type="submission" date="2018-06" db="EMBL/GenBank/DDBJ databases">
        <title>Echinicola strongylocentroti sp. nov., isolated from a sea urchin Strongylocentrotus intermedius.</title>
        <authorList>
            <person name="Bae S.S."/>
        </authorList>
    </citation>
    <scope>NUCLEOTIDE SEQUENCE [LARGE SCALE GENOMIC DNA]</scope>
    <source>
        <strain evidence="8 9">MEBiC08714</strain>
    </source>
</reference>
<keyword evidence="4" id="KW-0732">Signal</keyword>
<evidence type="ECO:0000256" key="6">
    <source>
        <dbReference type="ARBA" id="ARBA00022837"/>
    </source>
</evidence>
<evidence type="ECO:0000256" key="3">
    <source>
        <dbReference type="ARBA" id="ARBA00022723"/>
    </source>
</evidence>
<dbReference type="PANTHER" id="PTHR42693:SF42">
    <property type="entry name" value="ARYLSULFATASE G"/>
    <property type="match status" value="1"/>
</dbReference>
<evidence type="ECO:0000256" key="4">
    <source>
        <dbReference type="ARBA" id="ARBA00022729"/>
    </source>
</evidence>